<keyword evidence="3" id="KW-1185">Reference proteome</keyword>
<evidence type="ECO:0000313" key="2">
    <source>
        <dbReference type="EMBL" id="QGH71896.1"/>
    </source>
</evidence>
<name>A0A6B7ZEK7_9CAUD</name>
<dbReference type="InterPro" id="IPR046907">
    <property type="entry name" value="SH3DP"/>
</dbReference>
<accession>A0A6B7ZEK7</accession>
<reference evidence="2 3" key="1">
    <citation type="submission" date="2019-11" db="EMBL/GenBank/DDBJ databases">
        <authorList>
            <person name="Lewis R."/>
            <person name="Clooney A.G."/>
            <person name="Stockdale S.R."/>
            <person name="Buttimer C."/>
            <person name="Draper L.A."/>
            <person name="Ross R.P."/>
            <person name="Hill C."/>
        </authorList>
    </citation>
    <scope>NUCLEOTIDE SEQUENCE [LARGE SCALE GENOMIC DNA]</scope>
</reference>
<evidence type="ECO:0000313" key="3">
    <source>
        <dbReference type="Proteomes" id="UP000464669"/>
    </source>
</evidence>
<dbReference type="Pfam" id="PF20287">
    <property type="entry name" value="SH3DP"/>
    <property type="match status" value="1"/>
</dbReference>
<sequence>MSDLNLLQKNDIINFDMIRPGIFGAQYKSALITGIVDYNTARIIDPDVYAKHQAFYPFFKDSVDNVNNPEIYNYLILQLDPTKADRIVIGFPWIDKDSLKTIQSRYATVIIQNFQEYQRAPLVDFLEGMNVTYTLVIEDTNKK</sequence>
<proteinExistence type="predicted"/>
<protein>
    <submittedName>
        <fullName evidence="2">Putative virion structural protein</fullName>
    </submittedName>
</protein>
<feature type="domain" description="SH3 fold" evidence="1">
    <location>
        <begin position="7"/>
        <end position="132"/>
    </location>
</feature>
<dbReference type="Proteomes" id="UP000464669">
    <property type="component" value="Segment"/>
</dbReference>
<organism evidence="2 3">
    <name type="scientific">Klebsiella phage N1M2</name>
    <dbReference type="NCBI Taxonomy" id="2664939"/>
    <lineage>
        <taxon>Viruses</taxon>
        <taxon>Duplodnaviria</taxon>
        <taxon>Heunggongvirae</taxon>
        <taxon>Uroviricota</taxon>
        <taxon>Caudoviricetes</taxon>
        <taxon>Chimalliviridae</taxon>
        <taxon>Nimduovirus</taxon>
        <taxon>Nimduovirus N1M2</taxon>
    </lineage>
</organism>
<gene>
    <name evidence="2" type="ORF">N1M2_33</name>
</gene>
<dbReference type="EMBL" id="MN642089">
    <property type="protein sequence ID" value="QGH71896.1"/>
    <property type="molecule type" value="Genomic_DNA"/>
</dbReference>
<evidence type="ECO:0000259" key="1">
    <source>
        <dbReference type="Pfam" id="PF20287"/>
    </source>
</evidence>